<dbReference type="InterPro" id="IPR014043">
    <property type="entry name" value="Acyl_transferase_dom"/>
</dbReference>
<dbReference type="Gene3D" id="3.30.70.3290">
    <property type="match status" value="1"/>
</dbReference>
<dbReference type="Pfam" id="PF00698">
    <property type="entry name" value="Acyl_transf_1"/>
    <property type="match status" value="1"/>
</dbReference>
<keyword evidence="6" id="KW-1185">Reference proteome</keyword>
<evidence type="ECO:0000256" key="1">
    <source>
        <dbReference type="ARBA" id="ARBA00022450"/>
    </source>
</evidence>
<comment type="caution">
    <text evidence="5">The sequence shown here is derived from an EMBL/GenBank/DDBJ whole genome shotgun (WGS) entry which is preliminary data.</text>
</comment>
<dbReference type="SUPFAM" id="SSF52151">
    <property type="entry name" value="FabD/lysophospholipase-like"/>
    <property type="match status" value="1"/>
</dbReference>
<dbReference type="Gene3D" id="3.40.366.10">
    <property type="entry name" value="Malonyl-Coenzyme A Acyl Carrier Protein, domain 2"/>
    <property type="match status" value="1"/>
</dbReference>
<name>A0ABW2DWG1_9ACTN</name>
<dbReference type="Proteomes" id="UP001596409">
    <property type="component" value="Unassembled WGS sequence"/>
</dbReference>
<dbReference type="SMART" id="SM00827">
    <property type="entry name" value="PKS_AT"/>
    <property type="match status" value="1"/>
</dbReference>
<sequence>MSQLPRPRAESTGGATAPAGRRHALLLPGQGAQHVRMAAGLMTAEPVFAEAMDEALTALTELGPLGDRPAGLREDWLRSPDAAVIDHVTRAQPLLFAVDYALGRLVLGWGVRPAALLGHSIGEVAAAVLSGVFTLRDAAALVHDRVTRLADAPPGGMAAVAATPDEVAPFLGDEVAVGAVNAARQTVLAGLDAPLGAVTEALREAGFVVQRVPASTAFHSPALAPATGGAADRIAALPAGEPGIPVMSGYTARFLTPAEAKDPAFWSRQPVAPVLFWPALDALLATEDLVLVEAGPGQGLSQLARRHPAVRSGSSAVISLLPARPGPPEADVAALRAAAEALREHAGAV</sequence>
<evidence type="ECO:0000256" key="3">
    <source>
        <dbReference type="SAM" id="MobiDB-lite"/>
    </source>
</evidence>
<dbReference type="PANTHER" id="PTHR43775:SF37">
    <property type="entry name" value="SI:DKEY-61P9.11"/>
    <property type="match status" value="1"/>
</dbReference>
<keyword evidence="1" id="KW-0596">Phosphopantetheine</keyword>
<reference evidence="6" key="1">
    <citation type="journal article" date="2019" name="Int. J. Syst. Evol. Microbiol.">
        <title>The Global Catalogue of Microorganisms (GCM) 10K type strain sequencing project: providing services to taxonomists for standard genome sequencing and annotation.</title>
        <authorList>
            <consortium name="The Broad Institute Genomics Platform"/>
            <consortium name="The Broad Institute Genome Sequencing Center for Infectious Disease"/>
            <person name="Wu L."/>
            <person name="Ma J."/>
        </authorList>
    </citation>
    <scope>NUCLEOTIDE SEQUENCE [LARGE SCALE GENOMIC DNA]</scope>
    <source>
        <strain evidence="6">JCM 4855</strain>
    </source>
</reference>
<dbReference type="RefSeq" id="WP_189868544.1">
    <property type="nucleotide sequence ID" value="NZ_BMWA01000001.1"/>
</dbReference>
<proteinExistence type="predicted"/>
<feature type="domain" description="Malonyl-CoA:ACP transacylase (MAT)" evidence="4">
    <location>
        <begin position="26"/>
        <end position="325"/>
    </location>
</feature>
<evidence type="ECO:0000313" key="5">
    <source>
        <dbReference type="EMBL" id="MFC7012216.1"/>
    </source>
</evidence>
<dbReference type="InterPro" id="IPR016036">
    <property type="entry name" value="Malonyl_transacylase_ACP-bd"/>
</dbReference>
<evidence type="ECO:0000313" key="6">
    <source>
        <dbReference type="Proteomes" id="UP001596409"/>
    </source>
</evidence>
<accession>A0ABW2DWG1</accession>
<dbReference type="EC" id="2.3.1.-" evidence="5"/>
<dbReference type="InterPro" id="IPR016035">
    <property type="entry name" value="Acyl_Trfase/lysoPLipase"/>
</dbReference>
<organism evidence="5 6">
    <name type="scientific">Streptomyces viridiviolaceus</name>
    <dbReference type="NCBI Taxonomy" id="68282"/>
    <lineage>
        <taxon>Bacteria</taxon>
        <taxon>Bacillati</taxon>
        <taxon>Actinomycetota</taxon>
        <taxon>Actinomycetes</taxon>
        <taxon>Kitasatosporales</taxon>
        <taxon>Streptomycetaceae</taxon>
        <taxon>Streptomyces</taxon>
    </lineage>
</organism>
<dbReference type="Gene3D" id="3.30.70.250">
    <property type="entry name" value="Malonyl-CoA ACP transacylase, ACP-binding"/>
    <property type="match status" value="1"/>
</dbReference>
<dbReference type="PANTHER" id="PTHR43775">
    <property type="entry name" value="FATTY ACID SYNTHASE"/>
    <property type="match status" value="1"/>
</dbReference>
<dbReference type="SUPFAM" id="SSF55048">
    <property type="entry name" value="Probable ACP-binding domain of malonyl-CoA ACP transacylase"/>
    <property type="match status" value="1"/>
</dbReference>
<keyword evidence="5" id="KW-0808">Transferase</keyword>
<keyword evidence="5" id="KW-0012">Acyltransferase</keyword>
<keyword evidence="2" id="KW-0597">Phosphoprotein</keyword>
<feature type="region of interest" description="Disordered" evidence="3">
    <location>
        <begin position="1"/>
        <end position="21"/>
    </location>
</feature>
<dbReference type="EMBL" id="JBHSYM010000023">
    <property type="protein sequence ID" value="MFC7012216.1"/>
    <property type="molecule type" value="Genomic_DNA"/>
</dbReference>
<evidence type="ECO:0000256" key="2">
    <source>
        <dbReference type="ARBA" id="ARBA00022553"/>
    </source>
</evidence>
<dbReference type="GO" id="GO:0016746">
    <property type="term" value="F:acyltransferase activity"/>
    <property type="evidence" value="ECO:0007669"/>
    <property type="project" value="UniProtKB-KW"/>
</dbReference>
<gene>
    <name evidence="5" type="ORF">ACFQMH_10960</name>
</gene>
<protein>
    <submittedName>
        <fullName evidence="5">Acyltransferase domain-containing protein</fullName>
        <ecNumber evidence="5">2.3.1.-</ecNumber>
    </submittedName>
</protein>
<dbReference type="InterPro" id="IPR050091">
    <property type="entry name" value="PKS_NRPS_Biosynth_Enz"/>
</dbReference>
<dbReference type="InterPro" id="IPR001227">
    <property type="entry name" value="Ac_transferase_dom_sf"/>
</dbReference>
<evidence type="ECO:0000259" key="4">
    <source>
        <dbReference type="SMART" id="SM00827"/>
    </source>
</evidence>